<evidence type="ECO:0000256" key="1">
    <source>
        <dbReference type="SAM" id="SignalP"/>
    </source>
</evidence>
<feature type="domain" description="Endonuclease/exonuclease/phosphatase" evidence="2">
    <location>
        <begin position="82"/>
        <end position="431"/>
    </location>
</feature>
<dbReference type="Gene3D" id="3.60.10.10">
    <property type="entry name" value="Endonuclease/exonuclease/phosphatase"/>
    <property type="match status" value="1"/>
</dbReference>
<accession>A0ABD1YR46</accession>
<feature type="signal peptide" evidence="1">
    <location>
        <begin position="1"/>
        <end position="18"/>
    </location>
</feature>
<dbReference type="Pfam" id="PF03372">
    <property type="entry name" value="Exo_endo_phos"/>
    <property type="match status" value="1"/>
</dbReference>
<dbReference type="PANTHER" id="PTHR12121">
    <property type="entry name" value="CARBON CATABOLITE REPRESSOR PROTEIN 4"/>
    <property type="match status" value="1"/>
</dbReference>
<evidence type="ECO:0000313" key="4">
    <source>
        <dbReference type="Proteomes" id="UP001605036"/>
    </source>
</evidence>
<organism evidence="3 4">
    <name type="scientific">Riccia fluitans</name>
    <dbReference type="NCBI Taxonomy" id="41844"/>
    <lineage>
        <taxon>Eukaryota</taxon>
        <taxon>Viridiplantae</taxon>
        <taxon>Streptophyta</taxon>
        <taxon>Embryophyta</taxon>
        <taxon>Marchantiophyta</taxon>
        <taxon>Marchantiopsida</taxon>
        <taxon>Marchantiidae</taxon>
        <taxon>Marchantiales</taxon>
        <taxon>Ricciaceae</taxon>
        <taxon>Riccia</taxon>
    </lineage>
</organism>
<feature type="chain" id="PRO_5044873129" description="Endonuclease/exonuclease/phosphatase domain-containing protein" evidence="1">
    <location>
        <begin position="19"/>
        <end position="441"/>
    </location>
</feature>
<dbReference type="InterPro" id="IPR050410">
    <property type="entry name" value="CCR4/nocturin_mRNA_transcr"/>
</dbReference>
<dbReference type="InterPro" id="IPR036691">
    <property type="entry name" value="Endo/exonu/phosph_ase_sf"/>
</dbReference>
<dbReference type="Proteomes" id="UP001605036">
    <property type="component" value="Unassembled WGS sequence"/>
</dbReference>
<protein>
    <recommendedName>
        <fullName evidence="2">Endonuclease/exonuclease/phosphatase domain-containing protein</fullName>
    </recommendedName>
</protein>
<reference evidence="3 4" key="1">
    <citation type="submission" date="2024-09" db="EMBL/GenBank/DDBJ databases">
        <title>Chromosome-scale assembly of Riccia fluitans.</title>
        <authorList>
            <person name="Paukszto L."/>
            <person name="Sawicki J."/>
            <person name="Karawczyk K."/>
            <person name="Piernik-Szablinska J."/>
            <person name="Szczecinska M."/>
            <person name="Mazdziarz M."/>
        </authorList>
    </citation>
    <scope>NUCLEOTIDE SEQUENCE [LARGE SCALE GENOMIC DNA]</scope>
    <source>
        <strain evidence="3">Rf_01</strain>
        <tissue evidence="3">Aerial parts of the thallus</tissue>
    </source>
</reference>
<dbReference type="PANTHER" id="PTHR12121:SF68">
    <property type="entry name" value="CARBON CATABOLITE REPRESSOR PROTEIN 4 HOMOLOG 4-RELATED"/>
    <property type="match status" value="1"/>
</dbReference>
<dbReference type="InterPro" id="IPR005135">
    <property type="entry name" value="Endo/exonuclease/phosphatase"/>
</dbReference>
<comment type="caution">
    <text evidence="3">The sequence shown here is derived from an EMBL/GenBank/DDBJ whole genome shotgun (WGS) entry which is preliminary data.</text>
</comment>
<evidence type="ECO:0000313" key="3">
    <source>
        <dbReference type="EMBL" id="KAL2633242.1"/>
    </source>
</evidence>
<dbReference type="PROSITE" id="PS51257">
    <property type="entry name" value="PROKAR_LIPOPROTEIN"/>
    <property type="match status" value="1"/>
</dbReference>
<name>A0ABD1YR46_9MARC</name>
<sequence length="441" mass="48660">MLMRLLLPALSAGGGAQACKRFCCGILFRSSHSLGTSSFASPVRSLTAEMGGSKATWKPTFTPVTDVDAEATNPICLLRFVSYNILAQAYVKSINFPHSPRSCLRWKNRSEAVVSRLLSLDADLLCLQELDEYQTFYRDKLDKAGYGSVYVQRGNGKKDGCGIFFKRSRIFLLSEEIIDYNILIPPPSTEEAEAAEAETGVHVEETSDGDESARRVGDLNDVRVRLKRDCVGIIAAFKPLDSPDHIFVLANTHIFWDPVLMDVKLAQAQHLASCVCKFKEKVGREYGVDPLVIVAGDFNSLPGDPVYTYLNSGTDLLKQLPEKASVEDLSTLVDEIQKLNMDTGAKEGEVREWVLDISRNSKFPLPAVSLYAYAAEEPAFTNYTHNFVGTIDYILFVPGERLKPRTLLALPAPGAIEVTGGLPNHYHPSDHLPIGCEFGLY</sequence>
<dbReference type="AlphaFoldDB" id="A0ABD1YR46"/>
<keyword evidence="4" id="KW-1185">Reference proteome</keyword>
<dbReference type="EMBL" id="JBHFFA010000003">
    <property type="protein sequence ID" value="KAL2633242.1"/>
    <property type="molecule type" value="Genomic_DNA"/>
</dbReference>
<dbReference type="SUPFAM" id="SSF56219">
    <property type="entry name" value="DNase I-like"/>
    <property type="match status" value="1"/>
</dbReference>
<keyword evidence="1" id="KW-0732">Signal</keyword>
<gene>
    <name evidence="3" type="ORF">R1flu_004721</name>
</gene>
<proteinExistence type="predicted"/>
<evidence type="ECO:0000259" key="2">
    <source>
        <dbReference type="Pfam" id="PF03372"/>
    </source>
</evidence>